<dbReference type="Pfam" id="PF00293">
    <property type="entry name" value="NUDIX"/>
    <property type="match status" value="1"/>
</dbReference>
<dbReference type="GO" id="GO:0046872">
    <property type="term" value="F:metal ion binding"/>
    <property type="evidence" value="ECO:0007669"/>
    <property type="project" value="UniProtKB-KW"/>
</dbReference>
<evidence type="ECO:0000259" key="5">
    <source>
        <dbReference type="PROSITE" id="PS51462"/>
    </source>
</evidence>
<evidence type="ECO:0000256" key="2">
    <source>
        <dbReference type="ARBA" id="ARBA00022723"/>
    </source>
</evidence>
<dbReference type="GO" id="GO:0006742">
    <property type="term" value="P:NADP+ catabolic process"/>
    <property type="evidence" value="ECO:0007669"/>
    <property type="project" value="TreeGrafter"/>
</dbReference>
<dbReference type="PANTHER" id="PTHR42904">
    <property type="entry name" value="NUDIX HYDROLASE, NUDC SUBFAMILY"/>
    <property type="match status" value="1"/>
</dbReference>
<dbReference type="OrthoDB" id="9786141at2"/>
<dbReference type="Proteomes" id="UP000252172">
    <property type="component" value="Unassembled WGS sequence"/>
</dbReference>
<dbReference type="InterPro" id="IPR000086">
    <property type="entry name" value="NUDIX_hydrolase_dom"/>
</dbReference>
<feature type="domain" description="Nudix hydrolase" evidence="5">
    <location>
        <begin position="30"/>
        <end position="166"/>
    </location>
</feature>
<sequence length="168" mass="19880">MSTFQYCPHCGQKTIRWDNRKWSCNCGFTLYHNVAGAVAVMIRHKNEILFTKRNNDPHKDKLDLAGGFVDPEESAEETCKRELWEELKLEVDLASLRYISSLPNIYLYKGIDYHTLDLFFEYEIPEKPEIIPELSEISETRWIPIQELRLEDLAFDSQKKFLQDYLKI</sequence>
<gene>
    <name evidence="6" type="ORF">DQ356_03585</name>
</gene>
<dbReference type="PANTHER" id="PTHR42904:SF12">
    <property type="entry name" value="ADP-RIBOSE PYROPHOSPHATASE-RELATED"/>
    <property type="match status" value="1"/>
</dbReference>
<keyword evidence="3" id="KW-0378">Hydrolase</keyword>
<dbReference type="InterPro" id="IPR050241">
    <property type="entry name" value="NAD-cap_RNA_hydrolase_NudC"/>
</dbReference>
<reference evidence="6 7" key="1">
    <citation type="submission" date="2018-07" db="EMBL/GenBank/DDBJ databases">
        <title>Chryseobacterium lacus sp. nov., isolated from lake water.</title>
        <authorList>
            <person name="Li C.-M."/>
        </authorList>
    </citation>
    <scope>NUCLEOTIDE SEQUENCE [LARGE SCALE GENOMIC DNA]</scope>
    <source>
        <strain evidence="6 7">YLOS41</strain>
    </source>
</reference>
<organism evidence="6 7">
    <name type="scientific">Chryseobacterium lacus</name>
    <dbReference type="NCBI Taxonomy" id="2058346"/>
    <lineage>
        <taxon>Bacteria</taxon>
        <taxon>Pseudomonadati</taxon>
        <taxon>Bacteroidota</taxon>
        <taxon>Flavobacteriia</taxon>
        <taxon>Flavobacteriales</taxon>
        <taxon>Weeksellaceae</taxon>
        <taxon>Chryseobacterium group</taxon>
        <taxon>Chryseobacterium</taxon>
    </lineage>
</organism>
<dbReference type="GO" id="GO:0019677">
    <property type="term" value="P:NAD+ catabolic process"/>
    <property type="evidence" value="ECO:0007669"/>
    <property type="project" value="TreeGrafter"/>
</dbReference>
<proteinExistence type="predicted"/>
<dbReference type="SUPFAM" id="SSF55811">
    <property type="entry name" value="Nudix"/>
    <property type="match status" value="1"/>
</dbReference>
<comment type="cofactor">
    <cofactor evidence="1">
        <name>Mg(2+)</name>
        <dbReference type="ChEBI" id="CHEBI:18420"/>
    </cofactor>
</comment>
<keyword evidence="2" id="KW-0479">Metal-binding</keyword>
<name>A0A368N0V4_9FLAO</name>
<accession>A0A368N0V4</accession>
<dbReference type="PROSITE" id="PS51462">
    <property type="entry name" value="NUDIX"/>
    <property type="match status" value="1"/>
</dbReference>
<evidence type="ECO:0000256" key="4">
    <source>
        <dbReference type="ARBA" id="ARBA00022842"/>
    </source>
</evidence>
<comment type="caution">
    <text evidence="6">The sequence shown here is derived from an EMBL/GenBank/DDBJ whole genome shotgun (WGS) entry which is preliminary data.</text>
</comment>
<dbReference type="EMBL" id="QPIE01000002">
    <property type="protein sequence ID" value="RCU44108.1"/>
    <property type="molecule type" value="Genomic_DNA"/>
</dbReference>
<keyword evidence="7" id="KW-1185">Reference proteome</keyword>
<dbReference type="Gene3D" id="3.90.79.10">
    <property type="entry name" value="Nucleoside Triphosphate Pyrophosphohydrolase"/>
    <property type="match status" value="1"/>
</dbReference>
<protein>
    <submittedName>
        <fullName evidence="6">NUDIX domain-containing protein</fullName>
    </submittedName>
</protein>
<evidence type="ECO:0000313" key="6">
    <source>
        <dbReference type="EMBL" id="RCU44108.1"/>
    </source>
</evidence>
<evidence type="ECO:0000256" key="3">
    <source>
        <dbReference type="ARBA" id="ARBA00022801"/>
    </source>
</evidence>
<dbReference type="GO" id="GO:0005829">
    <property type="term" value="C:cytosol"/>
    <property type="evidence" value="ECO:0007669"/>
    <property type="project" value="TreeGrafter"/>
</dbReference>
<dbReference type="AlphaFoldDB" id="A0A368N0V4"/>
<dbReference type="InterPro" id="IPR015797">
    <property type="entry name" value="NUDIX_hydrolase-like_dom_sf"/>
</dbReference>
<evidence type="ECO:0000256" key="1">
    <source>
        <dbReference type="ARBA" id="ARBA00001946"/>
    </source>
</evidence>
<dbReference type="RefSeq" id="WP_114303087.1">
    <property type="nucleotide sequence ID" value="NZ_QPIE01000002.1"/>
</dbReference>
<evidence type="ECO:0000313" key="7">
    <source>
        <dbReference type="Proteomes" id="UP000252172"/>
    </source>
</evidence>
<dbReference type="GO" id="GO:0035529">
    <property type="term" value="F:NADH pyrophosphatase activity"/>
    <property type="evidence" value="ECO:0007669"/>
    <property type="project" value="TreeGrafter"/>
</dbReference>
<keyword evidence="4" id="KW-0460">Magnesium</keyword>
<dbReference type="CDD" id="cd04681">
    <property type="entry name" value="NUDIX_Hydrolase"/>
    <property type="match status" value="1"/>
</dbReference>